<feature type="disulfide bond" evidence="26">
    <location>
        <begin position="1151"/>
        <end position="1163"/>
    </location>
</feature>
<dbReference type="Pfam" id="PF15901">
    <property type="entry name" value="Sortilin_C"/>
    <property type="match status" value="1"/>
</dbReference>
<dbReference type="SMART" id="SM00192">
    <property type="entry name" value="LDLa"/>
    <property type="match status" value="9"/>
</dbReference>
<gene>
    <name evidence="33" type="primary">LOC108737762</name>
</gene>
<feature type="disulfide bond" evidence="26">
    <location>
        <begin position="1444"/>
        <end position="1462"/>
    </location>
</feature>
<dbReference type="GO" id="GO:0005794">
    <property type="term" value="C:Golgi apparatus"/>
    <property type="evidence" value="ECO:0007669"/>
    <property type="project" value="UniProtKB-SubCell"/>
</dbReference>
<feature type="disulfide bond" evidence="26">
    <location>
        <begin position="1366"/>
        <end position="1381"/>
    </location>
</feature>
<feature type="disulfide bond" evidence="26">
    <location>
        <begin position="1299"/>
        <end position="1317"/>
    </location>
</feature>
<keyword evidence="23" id="KW-0968">Cytoplasmic vesicle</keyword>
<evidence type="ECO:0000256" key="30">
    <source>
        <dbReference type="SAM" id="SignalP"/>
    </source>
</evidence>
<keyword evidence="10" id="KW-0813">Transport</keyword>
<dbReference type="InterPro" id="IPR023415">
    <property type="entry name" value="LDLR_class-A_CS"/>
</dbReference>
<dbReference type="GO" id="GO:0031901">
    <property type="term" value="C:early endosome membrane"/>
    <property type="evidence" value="ECO:0007669"/>
    <property type="project" value="UniProtKB-SubCell"/>
</dbReference>
<evidence type="ECO:0000256" key="22">
    <source>
        <dbReference type="ARBA" id="ARBA00023180"/>
    </source>
</evidence>
<dbReference type="InterPro" id="IPR031777">
    <property type="entry name" value="Sortilin_C"/>
</dbReference>
<dbReference type="SUPFAM" id="SSF57424">
    <property type="entry name" value="LDL receptor-like module"/>
    <property type="match status" value="9"/>
</dbReference>
<keyword evidence="32" id="KW-1185">Reference proteome</keyword>
<evidence type="ECO:0000256" key="15">
    <source>
        <dbReference type="ARBA" id="ARBA00022737"/>
    </source>
</evidence>
<keyword evidence="17" id="KW-0256">Endoplasmic reticulum</keyword>
<dbReference type="InterPro" id="IPR003961">
    <property type="entry name" value="FN3_dom"/>
</dbReference>
<dbReference type="Gene3D" id="4.10.400.10">
    <property type="entry name" value="Low-density Lipoprotein Receptor"/>
    <property type="match status" value="8"/>
</dbReference>
<feature type="disulfide bond" evidence="26">
    <location>
        <begin position="1408"/>
        <end position="1423"/>
    </location>
</feature>
<dbReference type="PROSITE" id="PS51120">
    <property type="entry name" value="LDLRB"/>
    <property type="match status" value="2"/>
</dbReference>
<dbReference type="SUPFAM" id="SSF110296">
    <property type="entry name" value="Oligoxyloglucan reducing end-specific cellobiohydrolase"/>
    <property type="match status" value="1"/>
</dbReference>
<evidence type="ECO:0000256" key="13">
    <source>
        <dbReference type="ARBA" id="ARBA00022583"/>
    </source>
</evidence>
<dbReference type="InterPro" id="IPR050310">
    <property type="entry name" value="VPS10-sortilin"/>
</dbReference>
<dbReference type="Gene3D" id="2.120.10.30">
    <property type="entry name" value="TolB, C-terminal domain"/>
    <property type="match status" value="1"/>
</dbReference>
<dbReference type="Gene3D" id="2.60.40.10">
    <property type="entry name" value="Immunoglobulins"/>
    <property type="match status" value="4"/>
</dbReference>
<evidence type="ECO:0000256" key="8">
    <source>
        <dbReference type="ARBA" id="ARBA00007041"/>
    </source>
</evidence>
<evidence type="ECO:0000256" key="26">
    <source>
        <dbReference type="PROSITE-ProRule" id="PRU00124"/>
    </source>
</evidence>
<evidence type="ECO:0000256" key="24">
    <source>
        <dbReference type="ARBA" id="ARBA00029896"/>
    </source>
</evidence>
<feature type="disulfide bond" evidence="26">
    <location>
        <begin position="1112"/>
        <end position="1124"/>
    </location>
</feature>
<keyword evidence="13" id="KW-0254">Endocytosis</keyword>
<dbReference type="PROSITE" id="PS50853">
    <property type="entry name" value="FN3"/>
    <property type="match status" value="3"/>
</dbReference>
<feature type="disulfide bond" evidence="26">
    <location>
        <begin position="1092"/>
        <end position="1107"/>
    </location>
</feature>
<dbReference type="FunFam" id="3.30.60.270:FF:000002">
    <property type="entry name" value="Sortilin-related receptor isoform A"/>
    <property type="match status" value="1"/>
</dbReference>
<feature type="signal peptide" evidence="30">
    <location>
        <begin position="1"/>
        <end position="25"/>
    </location>
</feature>
<evidence type="ECO:0000256" key="27">
    <source>
        <dbReference type="PROSITE-ProRule" id="PRU00461"/>
    </source>
</evidence>
<dbReference type="PANTHER" id="PTHR12106">
    <property type="entry name" value="SORTILIN RELATED"/>
    <property type="match status" value="1"/>
</dbReference>
<evidence type="ECO:0000256" key="19">
    <source>
        <dbReference type="ARBA" id="ARBA00023136"/>
    </source>
</evidence>
<evidence type="ECO:0000256" key="9">
    <source>
        <dbReference type="ARBA" id="ARBA00013467"/>
    </source>
</evidence>
<evidence type="ECO:0000256" key="11">
    <source>
        <dbReference type="ARBA" id="ARBA00022475"/>
    </source>
</evidence>
<dbReference type="GO" id="GO:0005789">
    <property type="term" value="C:endoplasmic reticulum membrane"/>
    <property type="evidence" value="ECO:0007669"/>
    <property type="project" value="UniProtKB-SubCell"/>
</dbReference>
<accession>A0A7F5RFN1</accession>
<dbReference type="Gene3D" id="2.10.70.80">
    <property type="match status" value="1"/>
</dbReference>
<dbReference type="Pfam" id="PF00057">
    <property type="entry name" value="Ldl_recept_a"/>
    <property type="match status" value="9"/>
</dbReference>
<dbReference type="InterPro" id="IPR013783">
    <property type="entry name" value="Ig-like_fold"/>
</dbReference>
<evidence type="ECO:0000256" key="7">
    <source>
        <dbReference type="ARBA" id="ARBA00004545"/>
    </source>
</evidence>
<evidence type="ECO:0000256" key="14">
    <source>
        <dbReference type="ARBA" id="ARBA00022729"/>
    </source>
</evidence>
<evidence type="ECO:0000256" key="25">
    <source>
        <dbReference type="ARBA" id="ARBA00032450"/>
    </source>
</evidence>
<dbReference type="GO" id="GO:0055038">
    <property type="term" value="C:recycling endosome membrane"/>
    <property type="evidence" value="ECO:0007669"/>
    <property type="project" value="UniProtKB-SubCell"/>
</dbReference>
<keyword evidence="12" id="KW-0245">EGF-like domain</keyword>
<dbReference type="Pfam" id="PF00041">
    <property type="entry name" value="fn3"/>
    <property type="match status" value="2"/>
</dbReference>
<dbReference type="InterPro" id="IPR036116">
    <property type="entry name" value="FN3_sf"/>
</dbReference>
<dbReference type="PANTHER" id="PTHR12106:SF27">
    <property type="entry name" value="SORTILIN-RELATED RECEPTOR"/>
    <property type="match status" value="1"/>
</dbReference>
<evidence type="ECO:0000256" key="1">
    <source>
        <dbReference type="ARBA" id="ARBA00004115"/>
    </source>
</evidence>
<dbReference type="SMART" id="SM00602">
    <property type="entry name" value="VPS10"/>
    <property type="match status" value="1"/>
</dbReference>
<feature type="disulfide bond" evidence="26">
    <location>
        <begin position="1214"/>
        <end position="1229"/>
    </location>
</feature>
<evidence type="ECO:0000256" key="12">
    <source>
        <dbReference type="ARBA" id="ARBA00022536"/>
    </source>
</evidence>
<keyword evidence="18" id="KW-0333">Golgi apparatus</keyword>
<evidence type="ECO:0000256" key="4">
    <source>
        <dbReference type="ARBA" id="ARBA00004212"/>
    </source>
</evidence>
<evidence type="ECO:0000256" key="23">
    <source>
        <dbReference type="ARBA" id="ARBA00023329"/>
    </source>
</evidence>
<evidence type="ECO:0000256" key="16">
    <source>
        <dbReference type="ARBA" id="ARBA00022753"/>
    </source>
</evidence>
<feature type="repeat" description="LDL-receptor class B" evidence="27">
    <location>
        <begin position="927"/>
        <end position="971"/>
    </location>
</feature>
<dbReference type="InterPro" id="IPR006581">
    <property type="entry name" value="VPS10"/>
</dbReference>
<keyword evidence="11" id="KW-1003">Cell membrane</keyword>
<feature type="repeat" description="LDL-receptor class B" evidence="27">
    <location>
        <begin position="881"/>
        <end position="926"/>
    </location>
</feature>
<feature type="domain" description="Fibronectin type-III" evidence="31">
    <location>
        <begin position="1677"/>
        <end position="1767"/>
    </location>
</feature>
<evidence type="ECO:0000256" key="28">
    <source>
        <dbReference type="SAM" id="MobiDB-lite"/>
    </source>
</evidence>
<dbReference type="OrthoDB" id="443634at2759"/>
<name>A0A7F5RFN1_AGRPL</name>
<dbReference type="InterPro" id="IPR031778">
    <property type="entry name" value="Sortilin_N"/>
</dbReference>
<feature type="region of interest" description="Disordered" evidence="28">
    <location>
        <begin position="2145"/>
        <end position="2172"/>
    </location>
</feature>
<dbReference type="InterPro" id="IPR002172">
    <property type="entry name" value="LDrepeatLR_classA_rpt"/>
</dbReference>
<feature type="transmembrane region" description="Helical" evidence="29">
    <location>
        <begin position="2097"/>
        <end position="2120"/>
    </location>
</feature>
<reference evidence="33" key="1">
    <citation type="submission" date="2025-08" db="UniProtKB">
        <authorList>
            <consortium name="RefSeq"/>
        </authorList>
    </citation>
    <scope>IDENTIFICATION</scope>
    <source>
        <tissue evidence="33">Entire body</tissue>
    </source>
</reference>
<dbReference type="GO" id="GO:0030658">
    <property type="term" value="C:transport vesicle membrane"/>
    <property type="evidence" value="ECO:0007669"/>
    <property type="project" value="UniProtKB-SubCell"/>
</dbReference>
<keyword evidence="16" id="KW-0967">Endosome</keyword>
<dbReference type="Gene3D" id="2.40.128.620">
    <property type="match status" value="1"/>
</dbReference>
<comment type="similarity">
    <text evidence="8">Belongs to the VPS10-related sortilin family. SORL1 subfamily.</text>
</comment>
<evidence type="ECO:0000313" key="33">
    <source>
        <dbReference type="RefSeq" id="XP_025834720.1"/>
    </source>
</evidence>
<dbReference type="CDD" id="cd00063">
    <property type="entry name" value="FN3"/>
    <property type="match status" value="3"/>
</dbReference>
<keyword evidence="20 26" id="KW-1015">Disulfide bond</keyword>
<dbReference type="PRINTS" id="PR00261">
    <property type="entry name" value="LDLRECEPTOR"/>
</dbReference>
<feature type="disulfide bond" evidence="26">
    <location>
        <begin position="1456"/>
        <end position="1471"/>
    </location>
</feature>
<evidence type="ECO:0000256" key="17">
    <source>
        <dbReference type="ARBA" id="ARBA00022824"/>
    </source>
</evidence>
<keyword evidence="29" id="KW-0812">Transmembrane</keyword>
<feature type="disulfide bond" evidence="26">
    <location>
        <begin position="1437"/>
        <end position="1449"/>
    </location>
</feature>
<dbReference type="InParanoid" id="A0A7F5RFN1"/>
<dbReference type="InterPro" id="IPR011042">
    <property type="entry name" value="6-blade_b-propeller_TolB-like"/>
</dbReference>
<feature type="disulfide bond" evidence="26">
    <location>
        <begin position="1170"/>
        <end position="1185"/>
    </location>
</feature>
<evidence type="ECO:0000256" key="5">
    <source>
        <dbReference type="ARBA" id="ARBA00004393"/>
    </source>
</evidence>
<feature type="disulfide bond" evidence="26">
    <location>
        <begin position="1131"/>
        <end position="1146"/>
    </location>
</feature>
<dbReference type="InterPro" id="IPR000742">
    <property type="entry name" value="EGF"/>
</dbReference>
<feature type="disulfide bond" evidence="26">
    <location>
        <begin position="1073"/>
        <end position="1085"/>
    </location>
</feature>
<dbReference type="Pfam" id="PF00058">
    <property type="entry name" value="Ldl_recept_b"/>
    <property type="match status" value="2"/>
</dbReference>
<feature type="disulfide bond" evidence="26">
    <location>
        <begin position="1311"/>
        <end position="1326"/>
    </location>
</feature>
<feature type="disulfide bond" evidence="26">
    <location>
        <begin position="1255"/>
        <end position="1270"/>
    </location>
</feature>
<evidence type="ECO:0000259" key="31">
    <source>
        <dbReference type="PROSITE" id="PS50853"/>
    </source>
</evidence>
<evidence type="ECO:0000256" key="10">
    <source>
        <dbReference type="ARBA" id="ARBA00022448"/>
    </source>
</evidence>
<feature type="domain" description="Fibronectin type-III" evidence="31">
    <location>
        <begin position="1768"/>
        <end position="1863"/>
    </location>
</feature>
<keyword evidence="21" id="KW-0675">Receptor</keyword>
<dbReference type="SMART" id="SM00060">
    <property type="entry name" value="FN3"/>
    <property type="match status" value="6"/>
</dbReference>
<evidence type="ECO:0000256" key="20">
    <source>
        <dbReference type="ARBA" id="ARBA00023157"/>
    </source>
</evidence>
<dbReference type="GO" id="GO:0032585">
    <property type="term" value="C:multivesicular body membrane"/>
    <property type="evidence" value="ECO:0007669"/>
    <property type="project" value="UniProtKB-SubCell"/>
</dbReference>
<keyword evidence="22" id="KW-0325">Glycoprotein</keyword>
<feature type="chain" id="PRO_5028928124" description="Sortilin-related receptor" evidence="30">
    <location>
        <begin position="26"/>
        <end position="2172"/>
    </location>
</feature>
<evidence type="ECO:0000256" key="2">
    <source>
        <dbReference type="ARBA" id="ARBA00004158"/>
    </source>
</evidence>
<evidence type="ECO:0000256" key="3">
    <source>
        <dbReference type="ARBA" id="ARBA00004162"/>
    </source>
</evidence>
<dbReference type="GO" id="GO:0006897">
    <property type="term" value="P:endocytosis"/>
    <property type="evidence" value="ECO:0007669"/>
    <property type="project" value="UniProtKB-KW"/>
</dbReference>
<feature type="disulfide bond" evidence="26">
    <location>
        <begin position="1119"/>
        <end position="1137"/>
    </location>
</feature>
<proteinExistence type="inferred from homology"/>
<dbReference type="Pfam" id="PF25814">
    <property type="entry name" value="fn3_SORL1"/>
    <property type="match status" value="1"/>
</dbReference>
<feature type="disulfide bond" evidence="26">
    <location>
        <begin position="1347"/>
        <end position="1359"/>
    </location>
</feature>
<protein>
    <recommendedName>
        <fullName evidence="9">Sortilin-related receptor</fullName>
    </recommendedName>
    <alternativeName>
        <fullName evidence="24">Low-density lipoprotein receptor relative with 11 ligand-binding repeats</fullName>
    </alternativeName>
    <alternativeName>
        <fullName evidence="25">Sorting protein-related receptor containing LDLR class A repeats</fullName>
    </alternativeName>
</protein>
<dbReference type="SUPFAM" id="SSF49265">
    <property type="entry name" value="Fibronectin type III"/>
    <property type="match status" value="2"/>
</dbReference>
<dbReference type="FunFam" id="2.120.10.30:FF:000241">
    <property type="entry name" value="Low-density lipoprotein receptor-related protein 6"/>
    <property type="match status" value="1"/>
</dbReference>
<dbReference type="Pfam" id="PF15902">
    <property type="entry name" value="Sortilin-Vps10"/>
    <property type="match status" value="1"/>
</dbReference>
<evidence type="ECO:0000313" key="32">
    <source>
        <dbReference type="Proteomes" id="UP000192223"/>
    </source>
</evidence>
<comment type="caution">
    <text evidence="26">Lacks conserved residue(s) required for the propagation of feature annotation.</text>
</comment>
<dbReference type="SUPFAM" id="SSF63825">
    <property type="entry name" value="YWTD domain"/>
    <property type="match status" value="1"/>
</dbReference>
<keyword evidence="15" id="KW-0677">Repeat</keyword>
<dbReference type="InterPro" id="IPR057841">
    <property type="entry name" value="FN3_SORL1"/>
</dbReference>
<dbReference type="PROSITE" id="PS50068">
    <property type="entry name" value="LDLRA_2"/>
    <property type="match status" value="9"/>
</dbReference>
<dbReference type="SMART" id="SM00181">
    <property type="entry name" value="EGF"/>
    <property type="match status" value="3"/>
</dbReference>
<evidence type="ECO:0000256" key="21">
    <source>
        <dbReference type="ARBA" id="ARBA00023170"/>
    </source>
</evidence>
<organism evidence="32 33">
    <name type="scientific">Agrilus planipennis</name>
    <name type="common">Emerald ash borer</name>
    <name type="synonym">Agrilus marcopoli</name>
    <dbReference type="NCBI Taxonomy" id="224129"/>
    <lineage>
        <taxon>Eukaryota</taxon>
        <taxon>Metazoa</taxon>
        <taxon>Ecdysozoa</taxon>
        <taxon>Arthropoda</taxon>
        <taxon>Hexapoda</taxon>
        <taxon>Insecta</taxon>
        <taxon>Pterygota</taxon>
        <taxon>Neoptera</taxon>
        <taxon>Endopterygota</taxon>
        <taxon>Coleoptera</taxon>
        <taxon>Polyphaga</taxon>
        <taxon>Elateriformia</taxon>
        <taxon>Buprestoidea</taxon>
        <taxon>Buprestidae</taxon>
        <taxon>Agrilinae</taxon>
        <taxon>Agrilus</taxon>
    </lineage>
</organism>
<dbReference type="SMART" id="SM00135">
    <property type="entry name" value="LY"/>
    <property type="match status" value="5"/>
</dbReference>
<dbReference type="InterPro" id="IPR000033">
    <property type="entry name" value="LDLR_classB_rpt"/>
</dbReference>
<evidence type="ECO:0000256" key="6">
    <source>
        <dbReference type="ARBA" id="ARBA00004480"/>
    </source>
</evidence>
<feature type="disulfide bond" evidence="26">
    <location>
        <begin position="1158"/>
        <end position="1176"/>
    </location>
</feature>
<dbReference type="CDD" id="cd00112">
    <property type="entry name" value="LDLa"/>
    <property type="match status" value="9"/>
</dbReference>
<dbReference type="Proteomes" id="UP000192223">
    <property type="component" value="Unplaced"/>
</dbReference>
<evidence type="ECO:0000256" key="29">
    <source>
        <dbReference type="SAM" id="Phobius"/>
    </source>
</evidence>
<keyword evidence="19 29" id="KW-0472">Membrane</keyword>
<comment type="subcellular location">
    <subcellularLocation>
        <location evidence="3">Cell membrane</location>
        <topology evidence="3">Single-pass membrane protein</topology>
    </subcellularLocation>
    <subcellularLocation>
        <location evidence="4">Cytoplasmic vesicle</location>
        <location evidence="4">Secretory vesicle membrane</location>
        <topology evidence="4">Single-pass type I membrane protein</topology>
    </subcellularLocation>
    <subcellularLocation>
        <location evidence="2">Early endosome membrane</location>
        <topology evidence="2">Single-pass type I membrane protein</topology>
    </subcellularLocation>
    <subcellularLocation>
        <location evidence="1">Endoplasmic reticulum membrane</location>
        <topology evidence="1">Single-pass type I membrane protein</topology>
    </subcellularLocation>
    <subcellularLocation>
        <location evidence="7">Endosome</location>
        <location evidence="7">Multivesicular body membrane</location>
        <topology evidence="7">Single-pass type I membrane protein</topology>
    </subcellularLocation>
    <subcellularLocation>
        <location evidence="5">Golgi apparatus</location>
        <location evidence="5">trans-Golgi network membrane</location>
        <topology evidence="5">Single-pass type I membrane protein</topology>
    </subcellularLocation>
    <subcellularLocation>
        <location evidence="6">Recycling endosome membrane</location>
        <topology evidence="6">Single-pass type I membrane protein</topology>
    </subcellularLocation>
</comment>
<dbReference type="Gene3D" id="3.30.60.270">
    <property type="match status" value="1"/>
</dbReference>
<feature type="disulfide bond" evidence="26">
    <location>
        <begin position="1354"/>
        <end position="1372"/>
    </location>
</feature>
<feature type="disulfide bond" evidence="26">
    <location>
        <begin position="1080"/>
        <end position="1098"/>
    </location>
</feature>
<dbReference type="GO" id="GO:0006892">
    <property type="term" value="P:post-Golgi vesicle-mediated transport"/>
    <property type="evidence" value="ECO:0007669"/>
    <property type="project" value="TreeGrafter"/>
</dbReference>
<dbReference type="KEGG" id="apln:108737762"/>
<sequence>MSISHCAIIVCVQLTIIFILQFGEADFQTLSAFTKSGKNVLTLDASNSFISETLQPQSRIRRNSLKTMNSTQPRIITQINHLNDSHKHLMVQWIGKGSDVIICLARDPPTSYETDVMNSSSVYISYDYGNTYENKTELFKISNKTYSVVEKFYNHEKYNTHFVFTDLKNKVLFTTKNHGRDIKKVQLKFTPSEVSFHEFQPQIFLILDKVDSKRPLYLTEDFGDSWQIVDEFVESFHWISEDSTKLRLVLQRNEPGGWSSIFYCMDITKDKRWHLYATEVKHFFVKEDYIFFTKNASKNNLDLYVSYKFGEKKKCVFDSELDRKNYYIADVSNNRTLVAVSHTNTLSHLYVSEELTGKDGKVRFTLSLEEILCYFPNDTWQDSWLHRIVEEPFADIYKVEGVNGIYIASQIISKPLGHNLGPQHLGSVITYDHGGSWHLLSPPARDEEGQLISCSSNNNCSLHLSQTFSRLHPETRSISILSSKSAPGLIVATGVIGKSLKGHFGVFVSSDAGFTWRQVLKELYFFNMGDHGGVLTAVKYYKNWGETRVVLYSTDEGENWSEAPFSEHNLRLYGLMTEPGENSTVFTLFASKPETHQWIIIKIDLKPVFQYNCSADDYKLWSPSQTEESRRYVPCIMGKQITYRRRISHANCYNGLDLDLPVSWEPCDCDALDFECDFGFVRVGKPYHCIRNKTSSENPFEIPKWCKPGLFYVRSKGYRKIAGDACVDGFQDRYLPEQIPCPFKEVPEFLLFARRDKIFWFDLTTEKLEELPIKNLKNVISVEFDMKNNCVFWADIVTDQIGRLCLSNGSEPEILVSNDLASVEGMAYDWISHHLYFVDGTRNKIELIRTDINHFGRMRRTIIGPNDLKKPRGIAVHPAAGYMFWTDWATESPSVSRANLDGTNIKRLIEHPQVEWPNGVTVDYIAERIYWVDAKLDYIGSSDLHGQRIKHIISNNDLVIHPFAIAVFKDQMYWDDWKQNMIFSADKDHGVAIKQLVKEYSGPMDLKVYGHSLQHSTNDCQNSSCKYLCVGAPKQSHVCLCPDGMEVKGGKCMCPGGVPPYANMTCSSVSNTCGPGYIACKNNLCVPKGWTCDGEDDCGDNSDEINCKVQTCGGNQFVCGDGRCLPHYWRCDYERDCVDGSDELNCPVQNCTSSQFKCGNGRCISMKWRCDGENDCRDGSDERDCNVADPVTCKTSEFQCKTGGINCVPSIWRCDGESDCKDGSDELDCGNSTCPPSLFSCGNPSNHCLYMAWVCDGDSDCPNGADESNCTTTAPTSVSPVNPFPTANNSVCLDWMFLCKNKNCIPSWWKCDMADDCGDNSDEEGCFYPSSVIPTTDLATTMKPHVCPQDYFQCATGECISLSWICDGSRDCKGGEDEMHCEGARHCSDADEFKCRMDGSCIDITKVCDSRSDCPDGSDETHCAEHNYPNEPATPSCSLGFFPCDVNNCIPLAARCDGFEDCRDGFDELNCKNIKKVHQVLKMTALQQGISSTSILLQWWIRNPEGGIMDFLPSISEVGKDKWENKTWITFMIYRFTGLKPFTAYNMTVYTRYRKHQNDTAEVFPPAKFYVATTDEDAPSPPWNLTVRQVNSTDVLLLWNAPSTPRGIIQYYEIYVSPPDSPLNIKTSSNKTSYSLSKLFSSNQTYSFYLIAHNSKYQSEKSEVKVITFDGDSLVGKVSGLIVSNMTNSTLRLSWNAIDKVDGYRIRLETLSPMFPKFPERFVKTNWTYFEQLSPEVDYIFRVSAYKKSFYGEEVGIMVNLTGIPLPEVPNVEAQVIKEMGTSVKLSWDRPKDSRKVKWVYGVYYGTTLTEVLEGSHINTTNLTVTVSDLEACENFMFMIGVVGPLGIGRLSSRSPHVTTQVNKQSPPKKLKVYPHSNDPLQMVVEWEAPCYSLIEPIGYIIPTSNANIIINAILSPSCILFFYITKSKVTVYEKSTNRTISVTKANSTEIRHRHTFKITYGGVYELKVATNVKGAKYSSTVTYNGPLLLPPHELKVFPQLNGSYLVYWQEHDISPSVGSYMYEVLISEGNTLNETTAKRFSVKEPPFIFDNATFDTYTFAVRMKTKEGYKSILSERASSYNKNYSSWSKVIDKTSLTAIVVPSCLLLIVLAAALGFLFVRHRKLQNSFTRFANSHYDSRSGAATFDDHGLDEEEESPQIRGFSDDEPLVIA</sequence>
<keyword evidence="29" id="KW-1133">Transmembrane helix</keyword>
<dbReference type="FunFam" id="4.10.400.10:FF:000034">
    <property type="entry name" value="Low-density lipoprotein receptor-related protein 2"/>
    <property type="match status" value="2"/>
</dbReference>
<dbReference type="GeneID" id="108737762"/>
<feature type="disulfide bond" evidence="26">
    <location>
        <begin position="1292"/>
        <end position="1304"/>
    </location>
</feature>
<dbReference type="InterPro" id="IPR036055">
    <property type="entry name" value="LDL_receptor-like_sf"/>
</dbReference>
<feature type="domain" description="Fibronectin type-III" evidence="31">
    <location>
        <begin position="1581"/>
        <end position="1672"/>
    </location>
</feature>
<keyword evidence="14 30" id="KW-0732">Signal</keyword>
<dbReference type="GO" id="GO:0005886">
    <property type="term" value="C:plasma membrane"/>
    <property type="evidence" value="ECO:0007669"/>
    <property type="project" value="UniProtKB-SubCell"/>
</dbReference>
<evidence type="ECO:0000256" key="18">
    <source>
        <dbReference type="ARBA" id="ARBA00023034"/>
    </source>
</evidence>
<dbReference type="PROSITE" id="PS01209">
    <property type="entry name" value="LDLRA_1"/>
    <property type="match status" value="3"/>
</dbReference>
<dbReference type="RefSeq" id="XP_025834720.1">
    <property type="nucleotide sequence ID" value="XM_025978935.1"/>
</dbReference>